<dbReference type="SMART" id="SM00382">
    <property type="entry name" value="AAA"/>
    <property type="match status" value="1"/>
</dbReference>
<dbReference type="Pfam" id="PF00158">
    <property type="entry name" value="Sigma54_activat"/>
    <property type="match status" value="1"/>
</dbReference>
<dbReference type="Pfam" id="PF25601">
    <property type="entry name" value="AAA_lid_14"/>
    <property type="match status" value="1"/>
</dbReference>
<dbReference type="InterPro" id="IPR058031">
    <property type="entry name" value="AAA_lid_NorR"/>
</dbReference>
<reference evidence="7 8" key="1">
    <citation type="submission" date="2018-06" db="EMBL/GenBank/DDBJ databases">
        <authorList>
            <person name="Strepis N."/>
        </authorList>
    </citation>
    <scope>NUCLEOTIDE SEQUENCE [LARGE SCALE GENOMIC DNA]</scope>
    <source>
        <strain evidence="7">LUCI</strain>
    </source>
</reference>
<dbReference type="GO" id="GO:0006355">
    <property type="term" value="P:regulation of DNA-templated transcription"/>
    <property type="evidence" value="ECO:0007669"/>
    <property type="project" value="InterPro"/>
</dbReference>
<dbReference type="EMBL" id="UPPP01000055">
    <property type="protein sequence ID" value="VBB05399.1"/>
    <property type="molecule type" value="Genomic_DNA"/>
</dbReference>
<dbReference type="InterPro" id="IPR003593">
    <property type="entry name" value="AAA+_ATPase"/>
</dbReference>
<dbReference type="FunFam" id="3.40.50.300:FF:000006">
    <property type="entry name" value="DNA-binding transcriptional regulator NtrC"/>
    <property type="match status" value="1"/>
</dbReference>
<dbReference type="Gene3D" id="3.30.70.260">
    <property type="match status" value="1"/>
</dbReference>
<dbReference type="InterPro" id="IPR025662">
    <property type="entry name" value="Sigma_54_int_dom_ATP-bd_1"/>
</dbReference>
<dbReference type="Gene3D" id="1.10.8.60">
    <property type="match status" value="1"/>
</dbReference>
<dbReference type="SMART" id="SM00091">
    <property type="entry name" value="PAS"/>
    <property type="match status" value="1"/>
</dbReference>
<evidence type="ECO:0000256" key="4">
    <source>
        <dbReference type="ARBA" id="ARBA00029500"/>
    </source>
</evidence>
<dbReference type="InterPro" id="IPR030828">
    <property type="entry name" value="HTH_TyrR"/>
</dbReference>
<evidence type="ECO:0000313" key="8">
    <source>
        <dbReference type="Proteomes" id="UP000277811"/>
    </source>
</evidence>
<dbReference type="SUPFAM" id="SSF55785">
    <property type="entry name" value="PYP-like sensor domain (PAS domain)"/>
    <property type="match status" value="1"/>
</dbReference>
<dbReference type="CDD" id="cd00009">
    <property type="entry name" value="AAA"/>
    <property type="match status" value="1"/>
</dbReference>
<dbReference type="PANTHER" id="PTHR32071">
    <property type="entry name" value="TRANSCRIPTIONAL REGULATORY PROTEIN"/>
    <property type="match status" value="1"/>
</dbReference>
<dbReference type="InterPro" id="IPR000014">
    <property type="entry name" value="PAS"/>
</dbReference>
<dbReference type="PROSITE" id="PS50045">
    <property type="entry name" value="SIGMA54_INTERACT_4"/>
    <property type="match status" value="1"/>
</dbReference>
<dbReference type="PROSITE" id="PS50112">
    <property type="entry name" value="PAS"/>
    <property type="match status" value="1"/>
</dbReference>
<organism evidence="7 8">
    <name type="scientific">Lucifera butyrica</name>
    <dbReference type="NCBI Taxonomy" id="1351585"/>
    <lineage>
        <taxon>Bacteria</taxon>
        <taxon>Bacillati</taxon>
        <taxon>Bacillota</taxon>
        <taxon>Negativicutes</taxon>
        <taxon>Veillonellales</taxon>
        <taxon>Veillonellaceae</taxon>
        <taxon>Lucifera</taxon>
    </lineage>
</organism>
<evidence type="ECO:0000259" key="5">
    <source>
        <dbReference type="PROSITE" id="PS50045"/>
    </source>
</evidence>
<dbReference type="InterPro" id="IPR009057">
    <property type="entry name" value="Homeodomain-like_sf"/>
</dbReference>
<evidence type="ECO:0000259" key="6">
    <source>
        <dbReference type="PROSITE" id="PS50112"/>
    </source>
</evidence>
<protein>
    <recommendedName>
        <fullName evidence="4">HTH-type transcriptional regulatory protein TyrR</fullName>
    </recommendedName>
</protein>
<dbReference type="InterPro" id="IPR045865">
    <property type="entry name" value="ACT-like_dom_sf"/>
</dbReference>
<keyword evidence="8" id="KW-1185">Reference proteome</keyword>
<evidence type="ECO:0000256" key="2">
    <source>
        <dbReference type="ARBA" id="ARBA00022797"/>
    </source>
</evidence>
<feature type="domain" description="Sigma-54 factor interaction" evidence="5">
    <location>
        <begin position="218"/>
        <end position="448"/>
    </location>
</feature>
<dbReference type="InterPro" id="IPR035965">
    <property type="entry name" value="PAS-like_dom_sf"/>
</dbReference>
<dbReference type="NCBIfam" id="TIGR04381">
    <property type="entry name" value="HTH_TypR"/>
    <property type="match status" value="1"/>
</dbReference>
<evidence type="ECO:0000313" key="7">
    <source>
        <dbReference type="EMBL" id="VBB05399.1"/>
    </source>
</evidence>
<dbReference type="Gene3D" id="1.10.10.60">
    <property type="entry name" value="Homeodomain-like"/>
    <property type="match status" value="1"/>
</dbReference>
<proteinExistence type="predicted"/>
<dbReference type="Pfam" id="PF18024">
    <property type="entry name" value="HTH_50"/>
    <property type="match status" value="1"/>
</dbReference>
<gene>
    <name evidence="7" type="ORF">LUCI_0608</name>
</gene>
<accession>A0A498R2K7</accession>
<dbReference type="Gene3D" id="3.30.450.20">
    <property type="entry name" value="PAS domain"/>
    <property type="match status" value="1"/>
</dbReference>
<dbReference type="SUPFAM" id="SSF55021">
    <property type="entry name" value="ACT-like"/>
    <property type="match status" value="1"/>
</dbReference>
<dbReference type="NCBIfam" id="TIGR00229">
    <property type="entry name" value="sensory_box"/>
    <property type="match status" value="1"/>
</dbReference>
<sequence>MTLLDLEVIGMANLCLKIPNRDRVGLVLDISRVLVERNINIIFMEVTPNVMYLEIEPVMPDCFAWLREQLLEIPQIDGVIKISHMPYQEREQRLKTVMDSIGEGIVAINQQEVITHFNPAAERILNYKENEVLGKKIGEITGPNVPLLHALHNDAPYNNRELVVTTPRGNSHYVTSGRPIKNGKGAVIGAVAVLKAMHDVQELVYSVTKPHSNTFADILHISDSMQRVIDLAKLVAQNDSTVLIRGESGTGKELFARAIHAESLRREKIFAPVNCAALPDTLLESELFGYEDGSFTGARKGGKQGLLEYADGGTIFLDEIGELSGSLQAKLLRFLQEEKVRRIGGNREIAVNVRIITATHRNLEEMIRNNQFRDDLYYRLNVIPIHIPPLRERKEDLPLLIESLLLKLNHRLKKQITRLSEAAMHKLMQHDWQGNVRELENVMERSVSLACQGEIAQDHIILDSETATVRFLSSPSPLPARKLKEVLAELECQILQEAMRKYGSSRQVGKVLGLSHTAVLKRMRKYERGENPPLPN</sequence>
<evidence type="ECO:0000256" key="3">
    <source>
        <dbReference type="ARBA" id="ARBA00022840"/>
    </source>
</evidence>
<dbReference type="PANTHER" id="PTHR32071:SF57">
    <property type="entry name" value="C4-DICARBOXYLATE TRANSPORT TRANSCRIPTIONAL REGULATORY PROTEIN DCTD"/>
    <property type="match status" value="1"/>
</dbReference>
<dbReference type="GO" id="GO:0005524">
    <property type="term" value="F:ATP binding"/>
    <property type="evidence" value="ECO:0007669"/>
    <property type="project" value="UniProtKB-KW"/>
</dbReference>
<dbReference type="GO" id="GO:0003677">
    <property type="term" value="F:DNA binding"/>
    <property type="evidence" value="ECO:0007669"/>
    <property type="project" value="UniProtKB-KW"/>
</dbReference>
<dbReference type="SUPFAM" id="SSF52540">
    <property type="entry name" value="P-loop containing nucleoside triphosphate hydrolases"/>
    <property type="match status" value="1"/>
</dbReference>
<dbReference type="AlphaFoldDB" id="A0A498R2K7"/>
<keyword evidence="2" id="KW-0058">Aromatic hydrocarbons catabolism</keyword>
<keyword evidence="1" id="KW-0547">Nucleotide-binding</keyword>
<dbReference type="InterPro" id="IPR025943">
    <property type="entry name" value="Sigma_54_int_dom_ATP-bd_2"/>
</dbReference>
<dbReference type="SUPFAM" id="SSF46689">
    <property type="entry name" value="Homeodomain-like"/>
    <property type="match status" value="1"/>
</dbReference>
<dbReference type="InterPro" id="IPR002078">
    <property type="entry name" value="Sigma_54_int"/>
</dbReference>
<dbReference type="Pfam" id="PF00989">
    <property type="entry name" value="PAS"/>
    <property type="match status" value="1"/>
</dbReference>
<dbReference type="InterPro" id="IPR013767">
    <property type="entry name" value="PAS_fold"/>
</dbReference>
<dbReference type="Proteomes" id="UP000277811">
    <property type="component" value="Unassembled WGS sequence"/>
</dbReference>
<dbReference type="CDD" id="cd00130">
    <property type="entry name" value="PAS"/>
    <property type="match status" value="1"/>
</dbReference>
<keyword evidence="3" id="KW-0067">ATP-binding</keyword>
<name>A0A498R2K7_9FIRM</name>
<feature type="domain" description="PAS" evidence="6">
    <location>
        <begin position="90"/>
        <end position="144"/>
    </location>
</feature>
<dbReference type="PROSITE" id="PS00675">
    <property type="entry name" value="SIGMA54_INTERACT_1"/>
    <property type="match status" value="1"/>
</dbReference>
<dbReference type="PROSITE" id="PS00676">
    <property type="entry name" value="SIGMA54_INTERACT_2"/>
    <property type="match status" value="1"/>
</dbReference>
<dbReference type="InterPro" id="IPR027417">
    <property type="entry name" value="P-loop_NTPase"/>
</dbReference>
<dbReference type="Gene3D" id="3.40.50.300">
    <property type="entry name" value="P-loop containing nucleotide triphosphate hydrolases"/>
    <property type="match status" value="1"/>
</dbReference>
<evidence type="ECO:0000256" key="1">
    <source>
        <dbReference type="ARBA" id="ARBA00022741"/>
    </source>
</evidence>